<keyword evidence="4" id="KW-0677">Repeat</keyword>
<name>A0A663MLZ2_ATHCN</name>
<dbReference type="Proteomes" id="UP000472269">
    <property type="component" value="Unplaced"/>
</dbReference>
<proteinExistence type="predicted"/>
<evidence type="ECO:0000313" key="8">
    <source>
        <dbReference type="Ensembl" id="ENSACUP00000013450.1"/>
    </source>
</evidence>
<evidence type="ECO:0008006" key="10">
    <source>
        <dbReference type="Google" id="ProtNLM"/>
    </source>
</evidence>
<evidence type="ECO:0000313" key="9">
    <source>
        <dbReference type="Proteomes" id="UP000472269"/>
    </source>
</evidence>
<dbReference type="PANTHER" id="PTHR23040:SF1">
    <property type="entry name" value="OUTER DYNEIN ARM-DOCKING COMPLEX SUBUNIT 4"/>
    <property type="match status" value="1"/>
</dbReference>
<dbReference type="GO" id="GO:0005929">
    <property type="term" value="C:cilium"/>
    <property type="evidence" value="ECO:0007669"/>
    <property type="project" value="UniProtKB-SubCell"/>
</dbReference>
<protein>
    <recommendedName>
        <fullName evidence="10">Tetratricopeptide repeat protein</fullName>
    </recommendedName>
</protein>
<accession>A0A663MLZ2</accession>
<evidence type="ECO:0000256" key="2">
    <source>
        <dbReference type="ARBA" id="ARBA00004245"/>
    </source>
</evidence>
<reference evidence="8" key="2">
    <citation type="submission" date="2025-09" db="UniProtKB">
        <authorList>
            <consortium name="Ensembl"/>
        </authorList>
    </citation>
    <scope>IDENTIFICATION</scope>
</reference>
<dbReference type="InterPro" id="IPR040111">
    <property type="entry name" value="ODAD4"/>
</dbReference>
<dbReference type="GO" id="GO:0005856">
    <property type="term" value="C:cytoskeleton"/>
    <property type="evidence" value="ECO:0007669"/>
    <property type="project" value="UniProtKB-SubCell"/>
</dbReference>
<reference evidence="8" key="1">
    <citation type="submission" date="2025-08" db="UniProtKB">
        <authorList>
            <consortium name="Ensembl"/>
        </authorList>
    </citation>
    <scope>IDENTIFICATION</scope>
</reference>
<keyword evidence="5" id="KW-0802">TPR repeat</keyword>
<keyword evidence="9" id="KW-1185">Reference proteome</keyword>
<dbReference type="AlphaFoldDB" id="A0A663MLZ2"/>
<dbReference type="Pfam" id="PF13424">
    <property type="entry name" value="TPR_12"/>
    <property type="match status" value="1"/>
</dbReference>
<organism evidence="8 9">
    <name type="scientific">Athene cunicularia</name>
    <name type="common">Burrowing owl</name>
    <name type="synonym">Speotyto cunicularia</name>
    <dbReference type="NCBI Taxonomy" id="194338"/>
    <lineage>
        <taxon>Eukaryota</taxon>
        <taxon>Metazoa</taxon>
        <taxon>Chordata</taxon>
        <taxon>Craniata</taxon>
        <taxon>Vertebrata</taxon>
        <taxon>Euteleostomi</taxon>
        <taxon>Archelosauria</taxon>
        <taxon>Archosauria</taxon>
        <taxon>Dinosauria</taxon>
        <taxon>Saurischia</taxon>
        <taxon>Theropoda</taxon>
        <taxon>Coelurosauria</taxon>
        <taxon>Aves</taxon>
        <taxon>Neognathae</taxon>
        <taxon>Neoaves</taxon>
        <taxon>Telluraves</taxon>
        <taxon>Strigiformes</taxon>
        <taxon>Strigidae</taxon>
        <taxon>Athene</taxon>
    </lineage>
</organism>
<keyword evidence="7" id="KW-0966">Cell projection</keyword>
<evidence type="ECO:0000256" key="5">
    <source>
        <dbReference type="ARBA" id="ARBA00022803"/>
    </source>
</evidence>
<evidence type="ECO:0000256" key="4">
    <source>
        <dbReference type="ARBA" id="ARBA00022737"/>
    </source>
</evidence>
<dbReference type="SUPFAM" id="SSF48452">
    <property type="entry name" value="TPR-like"/>
    <property type="match status" value="1"/>
</dbReference>
<evidence type="ECO:0000256" key="7">
    <source>
        <dbReference type="ARBA" id="ARBA00023273"/>
    </source>
</evidence>
<keyword evidence="3" id="KW-0963">Cytoplasm</keyword>
<dbReference type="Gene3D" id="1.25.40.10">
    <property type="entry name" value="Tetratricopeptide repeat domain"/>
    <property type="match status" value="1"/>
</dbReference>
<dbReference type="GO" id="GO:0005737">
    <property type="term" value="C:cytoplasm"/>
    <property type="evidence" value="ECO:0007669"/>
    <property type="project" value="TreeGrafter"/>
</dbReference>
<dbReference type="InterPro" id="IPR011990">
    <property type="entry name" value="TPR-like_helical_dom_sf"/>
</dbReference>
<sequence>MAKSSLEKTWLFHEIGRCYLELDKAEAAQNYGQKSLQASREEGDVEWQLRATVLVAQAQVRLKDYWSAIRNFEKALEKAKLVHDEAAQRAVIAVSGWL</sequence>
<evidence type="ECO:0000256" key="1">
    <source>
        <dbReference type="ARBA" id="ARBA00004138"/>
    </source>
</evidence>
<dbReference type="Ensembl" id="ENSACUT00000014343.1">
    <property type="protein sequence ID" value="ENSACUP00000013450.1"/>
    <property type="gene ID" value="ENSACUG00000009054.1"/>
</dbReference>
<keyword evidence="6" id="KW-0206">Cytoskeleton</keyword>
<comment type="subcellular location">
    <subcellularLocation>
        <location evidence="1">Cell projection</location>
        <location evidence="1">Cilium</location>
    </subcellularLocation>
    <subcellularLocation>
        <location evidence="2">Cytoplasm</location>
        <location evidence="2">Cytoskeleton</location>
    </subcellularLocation>
</comment>
<dbReference type="PANTHER" id="PTHR23040">
    <property type="match status" value="1"/>
</dbReference>
<evidence type="ECO:0000256" key="6">
    <source>
        <dbReference type="ARBA" id="ARBA00023212"/>
    </source>
</evidence>
<evidence type="ECO:0000256" key="3">
    <source>
        <dbReference type="ARBA" id="ARBA00022490"/>
    </source>
</evidence>